<protein>
    <submittedName>
        <fullName evidence="2">Uncharacterized protein</fullName>
    </submittedName>
</protein>
<dbReference type="Proteomes" id="UP000019335">
    <property type="component" value="Unassembled WGS sequence"/>
</dbReference>
<proteinExistence type="predicted"/>
<sequence length="160" mass="16160">KEEGNEEGEEEAKEPGRKEGGNQGEAKDGMERATTGEQDPPEEKRASASNIPMLASEAQAPAGVVTPTDEAGIEGKTASISPGALLSIVPLAPAFPSTLPPSPHPTLTILSTGSDKGQPTVRVEEKEGAEAAGGSIGEGGMKVGSEKEEDGRGAVGMDVA</sequence>
<reference evidence="2 3" key="1">
    <citation type="journal article" date="2014" name="Mol. Plant">
        <title>Chromosome Scale Genome Assembly and Transcriptome Profiling of Nannochloropsis gaditana in Nitrogen Depletion.</title>
        <authorList>
            <person name="Corteggiani Carpinelli E."/>
            <person name="Telatin A."/>
            <person name="Vitulo N."/>
            <person name="Forcato C."/>
            <person name="D'Angelo M."/>
            <person name="Schiavon R."/>
            <person name="Vezzi A."/>
            <person name="Giacometti G.M."/>
            <person name="Morosinotto T."/>
            <person name="Valle G."/>
        </authorList>
    </citation>
    <scope>NUCLEOTIDE SEQUENCE [LARGE SCALE GENOMIC DNA]</scope>
    <source>
        <strain evidence="2 3">B-31</strain>
    </source>
</reference>
<feature type="compositionally biased region" description="Basic and acidic residues" evidence="1">
    <location>
        <begin position="13"/>
        <end position="31"/>
    </location>
</feature>
<evidence type="ECO:0000313" key="2">
    <source>
        <dbReference type="EMBL" id="EWM20529.1"/>
    </source>
</evidence>
<comment type="caution">
    <text evidence="2">The sequence shown here is derived from an EMBL/GenBank/DDBJ whole genome shotgun (WGS) entry which is preliminary data.</text>
</comment>
<name>W7THY2_9STRA</name>
<gene>
    <name evidence="2" type="ORF">Naga_101670g1</name>
</gene>
<dbReference type="OrthoDB" id="10443108at2759"/>
<feature type="region of interest" description="Disordered" evidence="1">
    <location>
        <begin position="97"/>
        <end position="160"/>
    </location>
</feature>
<accession>W7THY2</accession>
<evidence type="ECO:0000313" key="3">
    <source>
        <dbReference type="Proteomes" id="UP000019335"/>
    </source>
</evidence>
<dbReference type="AlphaFoldDB" id="W7THY2"/>
<dbReference type="EMBL" id="AZIL01003015">
    <property type="protein sequence ID" value="EWM20529.1"/>
    <property type="molecule type" value="Genomic_DNA"/>
</dbReference>
<organism evidence="2 3">
    <name type="scientific">Nannochloropsis gaditana</name>
    <dbReference type="NCBI Taxonomy" id="72520"/>
    <lineage>
        <taxon>Eukaryota</taxon>
        <taxon>Sar</taxon>
        <taxon>Stramenopiles</taxon>
        <taxon>Ochrophyta</taxon>
        <taxon>Eustigmatophyceae</taxon>
        <taxon>Eustigmatales</taxon>
        <taxon>Monodopsidaceae</taxon>
        <taxon>Nannochloropsis</taxon>
    </lineage>
</organism>
<feature type="region of interest" description="Disordered" evidence="1">
    <location>
        <begin position="1"/>
        <end position="75"/>
    </location>
</feature>
<feature type="compositionally biased region" description="Acidic residues" evidence="1">
    <location>
        <begin position="1"/>
        <end position="12"/>
    </location>
</feature>
<evidence type="ECO:0000256" key="1">
    <source>
        <dbReference type="SAM" id="MobiDB-lite"/>
    </source>
</evidence>
<keyword evidence="3" id="KW-1185">Reference proteome</keyword>
<feature type="non-terminal residue" evidence="2">
    <location>
        <position position="1"/>
    </location>
</feature>